<gene>
    <name evidence="6" type="ORF">ACRE_047320</name>
</gene>
<evidence type="ECO:0000313" key="6">
    <source>
        <dbReference type="EMBL" id="KFH44484.1"/>
    </source>
</evidence>
<dbReference type="SMART" id="SM00320">
    <property type="entry name" value="WD40"/>
    <property type="match status" value="2"/>
</dbReference>
<organism evidence="6 7">
    <name type="scientific">Hapsidospora chrysogenum (strain ATCC 11550 / CBS 779.69 / DSM 880 / IAM 14645 / JCM 23072 / IMI 49137)</name>
    <name type="common">Acremonium chrysogenum</name>
    <dbReference type="NCBI Taxonomy" id="857340"/>
    <lineage>
        <taxon>Eukaryota</taxon>
        <taxon>Fungi</taxon>
        <taxon>Dikarya</taxon>
        <taxon>Ascomycota</taxon>
        <taxon>Pezizomycotina</taxon>
        <taxon>Sordariomycetes</taxon>
        <taxon>Hypocreomycetidae</taxon>
        <taxon>Hypocreales</taxon>
        <taxon>Bionectriaceae</taxon>
        <taxon>Hapsidospora</taxon>
    </lineage>
</organism>
<feature type="repeat" description="WD" evidence="3">
    <location>
        <begin position="554"/>
        <end position="588"/>
    </location>
</feature>
<feature type="compositionally biased region" description="Polar residues" evidence="4">
    <location>
        <begin position="26"/>
        <end position="37"/>
    </location>
</feature>
<sequence length="702" mass="75831">MLSAKLRSATPIQADRPGGEDESGPQDESFQTLSRGQSAPHPVDSPHMNLEATDDDTDDDTDNDGSDSAHEGAIMQADSGNPAHNPDTSPSQGLAFGFHITHDSNSDDGMSDDEGGGAALVDPATSDGDYQVNISGQTIESHYQDVTPPGLDALPAAPSVPGGQPGNNYVSGNGNMVPVNAALPFGFIQVEMEVQPLGAEDVPNDPPPGPALTPPVVPDEADLQPLMPSSTNPMIMGSENVGLVDFLRSWAHWTASAAARTLAPDIRSVHAQANRDVREVGFDDLQGDSWDLQGLDWSDMGTTRAAARTRRRYLYTNYVNVAGSDRWTVSFSIHFAPDISTSSTLLMAVNQTDRRDTWIPSTESYFRFRRMSMQSDVSLAHFQLRSALACPSRSQAYYACPRGINRFNPISKKKELAVSLGEFPALGSVVTTLDTNCGVLVGGTYSGAYVVKSLHSEDKKSSQGPISSGHVGITNHLQIHTTRRSSSPVAAISSNDEGFRVMDIQTEQFISDFLYEYPINCSVVSPDRRLRVLVGDTKEVIIANAETGETEVELTGHRDYGFACDWSEDGRTVATGFQDKSVKIWDTRKWTDSRGVGTPVASLWCDLAGARSLRFSPLGGGESVLVAAEEADYINIIDARSFQKKQTIDLFGEIAGVAFTDEGQELNVLVSDPHRGGLLQFDRCGLSKGARRPWAMEHMPPF</sequence>
<evidence type="ECO:0000313" key="7">
    <source>
        <dbReference type="Proteomes" id="UP000029964"/>
    </source>
</evidence>
<dbReference type="Gene3D" id="2.130.10.10">
    <property type="entry name" value="YVTN repeat-like/Quinoprotein amine dehydrogenase"/>
    <property type="match status" value="1"/>
</dbReference>
<evidence type="ECO:0000256" key="4">
    <source>
        <dbReference type="SAM" id="MobiDB-lite"/>
    </source>
</evidence>
<dbReference type="Pfam" id="PF10313">
    <property type="entry name" value="DUF2415"/>
    <property type="match status" value="1"/>
</dbReference>
<dbReference type="HOGENOM" id="CLU_010671_2_1_1"/>
<dbReference type="PANTHER" id="PTHR43991:SF12">
    <property type="entry name" value="WD REPEAT PROTEIN (AFU_ORTHOLOGUE AFUA_8G05640)"/>
    <property type="match status" value="1"/>
</dbReference>
<dbReference type="PROSITE" id="PS50294">
    <property type="entry name" value="WD_REPEATS_REGION"/>
    <property type="match status" value="1"/>
</dbReference>
<dbReference type="PROSITE" id="PS50082">
    <property type="entry name" value="WD_REPEATS_2"/>
    <property type="match status" value="1"/>
</dbReference>
<dbReference type="SUPFAM" id="SSF50978">
    <property type="entry name" value="WD40 repeat-like"/>
    <property type="match status" value="1"/>
</dbReference>
<keyword evidence="2" id="KW-0677">Repeat</keyword>
<reference evidence="7" key="1">
    <citation type="journal article" date="2014" name="Genome Announc.">
        <title>Genome sequence and annotation of Acremonium chrysogenum, producer of the beta-lactam antibiotic cephalosporin C.</title>
        <authorList>
            <person name="Terfehr D."/>
            <person name="Dahlmann T.A."/>
            <person name="Specht T."/>
            <person name="Zadra I."/>
            <person name="Kuernsteiner H."/>
            <person name="Kueck U."/>
        </authorList>
    </citation>
    <scope>NUCLEOTIDE SEQUENCE [LARGE SCALE GENOMIC DNA]</scope>
    <source>
        <strain evidence="7">ATCC 11550 / CBS 779.69 / DSM 880 / IAM 14645 / JCM 23072 / IMI 49137</strain>
    </source>
</reference>
<dbReference type="InterPro" id="IPR015943">
    <property type="entry name" value="WD40/YVTN_repeat-like_dom_sf"/>
</dbReference>
<dbReference type="Pfam" id="PF00400">
    <property type="entry name" value="WD40"/>
    <property type="match status" value="1"/>
</dbReference>
<protein>
    <submittedName>
        <fullName evidence="6">Putative WD repeat-containing protein-like protein</fullName>
    </submittedName>
</protein>
<feature type="domain" description="DUF2415" evidence="5">
    <location>
        <begin position="610"/>
        <end position="648"/>
    </location>
</feature>
<dbReference type="AlphaFoldDB" id="A0A086T552"/>
<dbReference type="InterPro" id="IPR019417">
    <property type="entry name" value="DUF2415"/>
</dbReference>
<dbReference type="OrthoDB" id="20669at2759"/>
<dbReference type="Proteomes" id="UP000029964">
    <property type="component" value="Unassembled WGS sequence"/>
</dbReference>
<name>A0A086T552_HAPC1</name>
<dbReference type="InterPro" id="IPR036322">
    <property type="entry name" value="WD40_repeat_dom_sf"/>
</dbReference>
<feature type="compositionally biased region" description="Polar residues" evidence="4">
    <location>
        <begin position="132"/>
        <end position="141"/>
    </location>
</feature>
<accession>A0A086T552</accession>
<feature type="compositionally biased region" description="Acidic residues" evidence="4">
    <location>
        <begin position="52"/>
        <end position="65"/>
    </location>
</feature>
<evidence type="ECO:0000256" key="3">
    <source>
        <dbReference type="PROSITE-ProRule" id="PRU00221"/>
    </source>
</evidence>
<keyword evidence="1 3" id="KW-0853">WD repeat</keyword>
<evidence type="ECO:0000256" key="2">
    <source>
        <dbReference type="ARBA" id="ARBA00022737"/>
    </source>
</evidence>
<dbReference type="EMBL" id="JPKY01000047">
    <property type="protein sequence ID" value="KFH44484.1"/>
    <property type="molecule type" value="Genomic_DNA"/>
</dbReference>
<dbReference type="STRING" id="857340.A0A086T552"/>
<dbReference type="InterPro" id="IPR001680">
    <property type="entry name" value="WD40_rpt"/>
</dbReference>
<feature type="region of interest" description="Disordered" evidence="4">
    <location>
        <begin position="1"/>
        <end position="168"/>
    </location>
</feature>
<dbReference type="PANTHER" id="PTHR43991">
    <property type="entry name" value="WD REPEAT PROTEIN (AFU_ORTHOLOGUE AFUA_8G05640)-RELATED"/>
    <property type="match status" value="1"/>
</dbReference>
<evidence type="ECO:0000259" key="5">
    <source>
        <dbReference type="Pfam" id="PF10313"/>
    </source>
</evidence>
<evidence type="ECO:0000256" key="1">
    <source>
        <dbReference type="ARBA" id="ARBA00022574"/>
    </source>
</evidence>
<proteinExistence type="predicted"/>
<comment type="caution">
    <text evidence="6">The sequence shown here is derived from an EMBL/GenBank/DDBJ whole genome shotgun (WGS) entry which is preliminary data.</text>
</comment>
<dbReference type="PROSITE" id="PS00678">
    <property type="entry name" value="WD_REPEATS_1"/>
    <property type="match status" value="1"/>
</dbReference>
<keyword evidence="7" id="KW-1185">Reference proteome</keyword>
<dbReference type="InterPro" id="IPR019775">
    <property type="entry name" value="WD40_repeat_CS"/>
</dbReference>